<evidence type="ECO:0000313" key="1">
    <source>
        <dbReference type="EMBL" id="QQP49456.1"/>
    </source>
</evidence>
<protein>
    <submittedName>
        <fullName evidence="1">LOC100114269</fullName>
    </submittedName>
</protein>
<accession>A0A7T8HGN2</accession>
<dbReference type="Proteomes" id="UP000595437">
    <property type="component" value="Chromosome 6"/>
</dbReference>
<proteinExistence type="predicted"/>
<sequence>MSFEGSSSLSSYEARFVYEDRDVVLLDHLQGGEVLCCGTLSIKIVDVVKRCSGAVIQWKRCPDPETRVRVEPALGSSLPKEWAVIPTPRDLEVEVADLRSYRIEPRDKDHLIFIQEDGTTHKPLIFLKDSSLQDFIFVLK</sequence>
<reference evidence="2" key="1">
    <citation type="submission" date="2021-01" db="EMBL/GenBank/DDBJ databases">
        <title>Caligus Genome Assembly.</title>
        <authorList>
            <person name="Gallardo-Escarate C."/>
        </authorList>
    </citation>
    <scope>NUCLEOTIDE SEQUENCE [LARGE SCALE GENOMIC DNA]</scope>
</reference>
<dbReference type="AlphaFoldDB" id="A0A7T8HGN2"/>
<evidence type="ECO:0000313" key="2">
    <source>
        <dbReference type="Proteomes" id="UP000595437"/>
    </source>
</evidence>
<gene>
    <name evidence="1" type="ORF">FKW44_010137</name>
</gene>
<dbReference type="EMBL" id="CP045895">
    <property type="protein sequence ID" value="QQP49456.1"/>
    <property type="molecule type" value="Genomic_DNA"/>
</dbReference>
<name>A0A7T8HGN2_CALRO</name>
<keyword evidence="2" id="KW-1185">Reference proteome</keyword>
<organism evidence="1 2">
    <name type="scientific">Caligus rogercresseyi</name>
    <name type="common">Sea louse</name>
    <dbReference type="NCBI Taxonomy" id="217165"/>
    <lineage>
        <taxon>Eukaryota</taxon>
        <taxon>Metazoa</taxon>
        <taxon>Ecdysozoa</taxon>
        <taxon>Arthropoda</taxon>
        <taxon>Crustacea</taxon>
        <taxon>Multicrustacea</taxon>
        <taxon>Hexanauplia</taxon>
        <taxon>Copepoda</taxon>
        <taxon>Siphonostomatoida</taxon>
        <taxon>Caligidae</taxon>
        <taxon>Caligus</taxon>
    </lineage>
</organism>
<feature type="non-terminal residue" evidence="1">
    <location>
        <position position="140"/>
    </location>
</feature>